<accession>A0A838BPQ3</accession>
<dbReference type="RefSeq" id="WP_181052558.1">
    <property type="nucleotide sequence ID" value="NZ_JACDXJ010000001.1"/>
</dbReference>
<dbReference type="InterPro" id="IPR009492">
    <property type="entry name" value="TniQ"/>
</dbReference>
<reference evidence="2 3" key="1">
    <citation type="submission" date="2020-07" db="EMBL/GenBank/DDBJ databases">
        <title>Draft genome and description of Microvirga mediterraneensis Marseille-Q2068 sp. nov.</title>
        <authorList>
            <person name="Boxberger M."/>
        </authorList>
    </citation>
    <scope>NUCLEOTIDE SEQUENCE [LARGE SCALE GENOMIC DNA]</scope>
    <source>
        <strain evidence="2 3">Marseille-Q2068</strain>
    </source>
</reference>
<dbReference type="Pfam" id="PF06527">
    <property type="entry name" value="TniQ"/>
    <property type="match status" value="1"/>
</dbReference>
<proteinExistence type="predicted"/>
<evidence type="ECO:0000259" key="1">
    <source>
        <dbReference type="Pfam" id="PF06527"/>
    </source>
</evidence>
<gene>
    <name evidence="2" type="ORF">H0S73_12965</name>
</gene>
<evidence type="ECO:0000313" key="2">
    <source>
        <dbReference type="EMBL" id="MBA1157039.1"/>
    </source>
</evidence>
<organism evidence="2 3">
    <name type="scientific">Microvirga mediterraneensis</name>
    <dbReference type="NCBI Taxonomy" id="2754695"/>
    <lineage>
        <taxon>Bacteria</taxon>
        <taxon>Pseudomonadati</taxon>
        <taxon>Pseudomonadota</taxon>
        <taxon>Alphaproteobacteria</taxon>
        <taxon>Hyphomicrobiales</taxon>
        <taxon>Methylobacteriaceae</taxon>
        <taxon>Microvirga</taxon>
    </lineage>
</organism>
<keyword evidence="3" id="KW-1185">Reference proteome</keyword>
<name>A0A838BPQ3_9HYPH</name>
<sequence length="624" mass="70012">MRLHPTVRLMPGETPASFVSRLACRNWRPSMRVFCSEMAVPFQGIVDGSPTALGRIAELVGIPSENLLKGAIMREGKAYRAGQEAVLTRLSLRRERVMGCASCLSKDIASSDLPREAAPYGRMIWNLTHIRRCPVHGTPLVELARAKRNNFNHDFARLIEPVIDQIEHMAAASVPASPSRLETYLLERLDGRTSSSRWLDKLPFYAAARTCEMLGAVAVFGRRQNLNHLGDADWIRAGDVGFGIASAGEAAIDVFLTELRVSHQDGWLAANGPQAWFGRVYQWLAFGTSDPAYDELRDIFTRNLVDNTPLGPGNELFGKPVRQRKVHSLRTAFLETGVHPSRLRKILTKTGHLKADQLGKSDHEVVFDAVATADLLRRLSDALTHVELMPYLNANRVQVDILIREGFLRPIVEGTDEEVGWRCYAREDADQFLQTLTAEARDVDAAPEGTFSIPDAAKRANCHSTEIVDLIRQRRLAWVGRLGAVHGYNSILVEDREIRERVRGPELEGYTLNQTYKRLRINSHAVNALIDKGVLKTVVQRHPASRTPLRIVPFAEFKWFQAQYVTLFEAARILGLHPMALKKALVASGVRPVFDPAEMRVTFYEREHVRKVSSRLFPKGTRSE</sequence>
<protein>
    <submittedName>
        <fullName evidence="2">TniQ family protein</fullName>
    </submittedName>
</protein>
<comment type="caution">
    <text evidence="2">The sequence shown here is derived from an EMBL/GenBank/DDBJ whole genome shotgun (WGS) entry which is preliminary data.</text>
</comment>
<dbReference type="AlphaFoldDB" id="A0A838BPQ3"/>
<dbReference type="Proteomes" id="UP000572984">
    <property type="component" value="Unassembled WGS sequence"/>
</dbReference>
<evidence type="ECO:0000313" key="3">
    <source>
        <dbReference type="Proteomes" id="UP000572984"/>
    </source>
</evidence>
<feature type="domain" description="TniQ" evidence="1">
    <location>
        <begin position="6"/>
        <end position="140"/>
    </location>
</feature>
<dbReference type="EMBL" id="JACDXJ010000001">
    <property type="protein sequence ID" value="MBA1157039.1"/>
    <property type="molecule type" value="Genomic_DNA"/>
</dbReference>